<dbReference type="InterPro" id="IPR056509">
    <property type="entry name" value="Imm33-like"/>
</dbReference>
<evidence type="ECO:0000313" key="2">
    <source>
        <dbReference type="EMBL" id="AUT66444.1"/>
    </source>
</evidence>
<feature type="domain" description="Imm33-like" evidence="1">
    <location>
        <begin position="2"/>
        <end position="88"/>
    </location>
</feature>
<reference evidence="2 3" key="1">
    <citation type="submission" date="2018-01" db="EMBL/GenBank/DDBJ databases">
        <title>Species boundaries and ecological features among Paraburkholderia terrae DSMZ17804T, P. hospita DSMZ17164T and P. caribensis DSMZ13236T.</title>
        <authorList>
            <person name="Pratama A.A."/>
        </authorList>
    </citation>
    <scope>NUCLEOTIDE SEQUENCE [LARGE SCALE GENOMIC DNA]</scope>
    <source>
        <strain evidence="2 3">DSM 17804</strain>
    </source>
</reference>
<evidence type="ECO:0000313" key="3">
    <source>
        <dbReference type="Proteomes" id="UP000243502"/>
    </source>
</evidence>
<organism evidence="2 3">
    <name type="scientific">Paraburkholderia terrae</name>
    <dbReference type="NCBI Taxonomy" id="311230"/>
    <lineage>
        <taxon>Bacteria</taxon>
        <taxon>Pseudomonadati</taxon>
        <taxon>Pseudomonadota</taxon>
        <taxon>Betaproteobacteria</taxon>
        <taxon>Burkholderiales</taxon>
        <taxon>Burkholderiaceae</taxon>
        <taxon>Paraburkholderia</taxon>
    </lineage>
</organism>
<dbReference type="RefSeq" id="WP_081921385.1">
    <property type="nucleotide sequence ID" value="NZ_CP026114.1"/>
</dbReference>
<gene>
    <name evidence="2" type="ORF">C2L65_42930</name>
</gene>
<accession>A0A2I8F5W0</accession>
<evidence type="ECO:0000259" key="1">
    <source>
        <dbReference type="Pfam" id="PF24719"/>
    </source>
</evidence>
<name>A0A2I8F5W0_9BURK</name>
<dbReference type="Proteomes" id="UP000243502">
    <property type="component" value="Chromosome 4"/>
</dbReference>
<dbReference type="EMBL" id="CP026114">
    <property type="protein sequence ID" value="AUT66444.1"/>
    <property type="molecule type" value="Genomic_DNA"/>
</dbReference>
<dbReference type="Pfam" id="PF24719">
    <property type="entry name" value="Imm33-like"/>
    <property type="match status" value="1"/>
</dbReference>
<dbReference type="OrthoDB" id="7063432at2"/>
<proteinExistence type="predicted"/>
<dbReference type="KEGG" id="pter:C2L65_42930"/>
<protein>
    <recommendedName>
        <fullName evidence="1">Imm33-like domain-containing protein</fullName>
    </recommendedName>
</protein>
<dbReference type="AlphaFoldDB" id="A0A2I8F5W0"/>
<sequence>MPPEASQKVGISLGSLGNLPLHAVRLSPENGTSGWYIYGGEYSTDADFYQPLHVAHLDERCPNIVPYLALPPGWRVLLAPDYEDVWFDEELLKDVTEGL</sequence>